<accession>A0A177EWW7</accession>
<reference evidence="2 3" key="1">
    <citation type="submission" date="2016-03" db="EMBL/GenBank/DDBJ databases">
        <title>Draft genome sequence of the Fonsecaea monophora CBS 269.37.</title>
        <authorList>
            <person name="Bombassaro A."/>
            <person name="Vinicius W.A."/>
            <person name="De Hoog S."/>
            <person name="Sun J."/>
            <person name="Souza E.M."/>
            <person name="Raittz R.T."/>
            <person name="Costa F."/>
            <person name="Leao A.C."/>
            <person name="Tadra-Sfeir M.Z."/>
            <person name="Baura V."/>
            <person name="Balsanelli E."/>
            <person name="Pedrosa F.O."/>
            <person name="Moreno L.F."/>
            <person name="Steffens M.B."/>
            <person name="Xi L."/>
            <person name="Bocca A.L."/>
            <person name="Felipe M.S."/>
            <person name="Teixeira M."/>
            <person name="Telles Filho F.Q."/>
            <person name="Azevedo C.M."/>
            <person name="Gomes R."/>
            <person name="Vicente V.A."/>
        </authorList>
    </citation>
    <scope>NUCLEOTIDE SEQUENCE [LARGE SCALE GENOMIC DNA]</scope>
    <source>
        <strain evidence="2 3">CBS 269.37</strain>
    </source>
</reference>
<dbReference type="RefSeq" id="XP_022508499.1">
    <property type="nucleotide sequence ID" value="XM_022659216.1"/>
</dbReference>
<evidence type="ECO:0000256" key="1">
    <source>
        <dbReference type="SAM" id="MobiDB-lite"/>
    </source>
</evidence>
<dbReference type="GeneID" id="34604416"/>
<proteinExistence type="predicted"/>
<feature type="compositionally biased region" description="Basic and acidic residues" evidence="1">
    <location>
        <begin position="38"/>
        <end position="48"/>
    </location>
</feature>
<organism evidence="2 3">
    <name type="scientific">Fonsecaea monophora</name>
    <dbReference type="NCBI Taxonomy" id="254056"/>
    <lineage>
        <taxon>Eukaryota</taxon>
        <taxon>Fungi</taxon>
        <taxon>Dikarya</taxon>
        <taxon>Ascomycota</taxon>
        <taxon>Pezizomycotina</taxon>
        <taxon>Eurotiomycetes</taxon>
        <taxon>Chaetothyriomycetidae</taxon>
        <taxon>Chaetothyriales</taxon>
        <taxon>Herpotrichiellaceae</taxon>
        <taxon>Fonsecaea</taxon>
    </lineage>
</organism>
<dbReference type="OrthoDB" id="10525660at2759"/>
<dbReference type="EMBL" id="LVKK01000089">
    <property type="protein sequence ID" value="OAG36547.1"/>
    <property type="molecule type" value="Genomic_DNA"/>
</dbReference>
<dbReference type="AlphaFoldDB" id="A0A177EWW7"/>
<gene>
    <name evidence="2" type="ORF">AYO21_09278</name>
</gene>
<evidence type="ECO:0000313" key="2">
    <source>
        <dbReference type="EMBL" id="OAG36547.1"/>
    </source>
</evidence>
<feature type="region of interest" description="Disordered" evidence="1">
    <location>
        <begin position="32"/>
        <end position="63"/>
    </location>
</feature>
<name>A0A177EWW7_9EURO</name>
<protein>
    <submittedName>
        <fullName evidence="2">Uncharacterized protein</fullName>
    </submittedName>
</protein>
<evidence type="ECO:0000313" key="3">
    <source>
        <dbReference type="Proteomes" id="UP000077002"/>
    </source>
</evidence>
<comment type="caution">
    <text evidence="2">The sequence shown here is derived from an EMBL/GenBank/DDBJ whole genome shotgun (WGS) entry which is preliminary data.</text>
</comment>
<sequence length="420" mass="48022">MEPQNPIKTRAESLPRVLKTDENRQLATSCSWGALPHHIPDSLRRPSRSETSILSMKDDPEEQQTRMYRPEREMWNMSQHEAQPGVGIQAAKRRREGTEDGDTSFKLPRWNGDAAGASAREPYEEARDWGISKIWGKPEQADQQPPKIGVILKDGRTAWTEIDTECPKVPDYRALPPDHPNYARTVTKQELYAFIQRHPICAHKRHLLLPSYFGPRGRLYLKGIGKELIQEWFSARDNIIETKAHWPEDMIPETLMATCLQKYSEAVERFSRLKKRRLHPGNGTLTLNQRLADSHKKITELEDLYLAEKRERQRRDRMLGTLHGLLTGDVGEYLAPSLPGSPTDDEDRAYAEVSKLWLGFMDEQLGDEELGYEKPEGEEPEDEDMYGGPPSTPDPEDHDGPVSEELVRKNAMDLSQILNG</sequence>
<feature type="region of interest" description="Disordered" evidence="1">
    <location>
        <begin position="83"/>
        <end position="123"/>
    </location>
</feature>
<feature type="region of interest" description="Disordered" evidence="1">
    <location>
        <begin position="366"/>
        <end position="405"/>
    </location>
</feature>
<keyword evidence="3" id="KW-1185">Reference proteome</keyword>
<dbReference type="Proteomes" id="UP000077002">
    <property type="component" value="Unassembled WGS sequence"/>
</dbReference>